<gene>
    <name evidence="1" type="ORF">GLOINDRAFT_24910</name>
</gene>
<proteinExistence type="predicted"/>
<evidence type="ECO:0000313" key="1">
    <source>
        <dbReference type="EMBL" id="ESA14480.1"/>
    </source>
</evidence>
<dbReference type="EMBL" id="KI282864">
    <property type="protein sequence ID" value="ESA14480.1"/>
    <property type="molecule type" value="Genomic_DNA"/>
</dbReference>
<sequence>MDKSEICPNFIPGKSGFGIMGPSQIHLKIGLTSGLKKLMIRMFHNLNMQYVLGFLIDMIEIVGIETTKLYIASEYTKQTAKKYFEHDTVLSIV</sequence>
<dbReference type="AlphaFoldDB" id="U9U2D0"/>
<organism evidence="1">
    <name type="scientific">Rhizophagus irregularis (strain DAOM 181602 / DAOM 197198 / MUCL 43194)</name>
    <name type="common">Arbuscular mycorrhizal fungus</name>
    <name type="synonym">Glomus intraradices</name>
    <dbReference type="NCBI Taxonomy" id="747089"/>
    <lineage>
        <taxon>Eukaryota</taxon>
        <taxon>Fungi</taxon>
        <taxon>Fungi incertae sedis</taxon>
        <taxon>Mucoromycota</taxon>
        <taxon>Glomeromycotina</taxon>
        <taxon>Glomeromycetes</taxon>
        <taxon>Glomerales</taxon>
        <taxon>Glomeraceae</taxon>
        <taxon>Rhizophagus</taxon>
    </lineage>
</organism>
<reference evidence="1" key="1">
    <citation type="submission" date="2013-07" db="EMBL/GenBank/DDBJ databases">
        <title>The genome of an arbuscular mycorrhizal fungus provides insights into the evolution of the oldest plant symbiosis.</title>
        <authorList>
            <consortium name="DOE Joint Genome Institute"/>
            <person name="Tisserant E."/>
            <person name="Malbreil M."/>
            <person name="Kuo A."/>
            <person name="Kohler A."/>
            <person name="Symeonidi A."/>
            <person name="Balestrini R."/>
            <person name="Charron P."/>
            <person name="Duensing N."/>
            <person name="Frei-dit-Frey N."/>
            <person name="Gianinazzi-Pearson V."/>
            <person name="Gilbert B."/>
            <person name="Handa Y."/>
            <person name="Hijri M."/>
            <person name="Kaul R."/>
            <person name="Kawaguchi M."/>
            <person name="Krajinski F."/>
            <person name="Lammers P."/>
            <person name="Lapierre D."/>
            <person name="Masclaux F.G."/>
            <person name="Murat C."/>
            <person name="Morin E."/>
            <person name="Ndikumana S."/>
            <person name="Pagni M."/>
            <person name="Petitpierre D."/>
            <person name="Requena N."/>
            <person name="Rosikiewicz P."/>
            <person name="Riley R."/>
            <person name="Saito K."/>
            <person name="San Clemente H."/>
            <person name="Shapiro H."/>
            <person name="van Tuinen D."/>
            <person name="Becard G."/>
            <person name="Bonfante P."/>
            <person name="Paszkowski U."/>
            <person name="Shachar-Hill Y."/>
            <person name="Young J.P."/>
            <person name="Sanders I.R."/>
            <person name="Henrissat B."/>
            <person name="Rensing S.A."/>
            <person name="Grigoriev I.V."/>
            <person name="Corradi N."/>
            <person name="Roux C."/>
            <person name="Martin F."/>
        </authorList>
    </citation>
    <scope>NUCLEOTIDE SEQUENCE</scope>
    <source>
        <strain evidence="1">DAOM 197198</strain>
    </source>
</reference>
<dbReference type="HOGENOM" id="CLU_2400819_0_0_1"/>
<name>U9U2D0_RHIID</name>
<accession>U9U2D0</accession>
<protein>
    <submittedName>
        <fullName evidence="1">Uncharacterized protein</fullName>
    </submittedName>
</protein>